<accession>A0AA90HBK1</accession>
<feature type="transmembrane region" description="Helical" evidence="2">
    <location>
        <begin position="87"/>
        <end position="106"/>
    </location>
</feature>
<proteinExistence type="predicted"/>
<keyword evidence="2" id="KW-1133">Transmembrane helix</keyword>
<dbReference type="Pfam" id="PF12277">
    <property type="entry name" value="DUF3618"/>
    <property type="match status" value="1"/>
</dbReference>
<dbReference type="RefSeq" id="WP_271318106.1">
    <property type="nucleotide sequence ID" value="NZ_JAAGKO020000038.1"/>
</dbReference>
<dbReference type="Proteomes" id="UP001156398">
    <property type="component" value="Unassembled WGS sequence"/>
</dbReference>
<organism evidence="4">
    <name type="scientific">Streptantibioticus silvisoli</name>
    <dbReference type="NCBI Taxonomy" id="2705255"/>
    <lineage>
        <taxon>Bacteria</taxon>
        <taxon>Bacillati</taxon>
        <taxon>Actinomycetota</taxon>
        <taxon>Actinomycetes</taxon>
        <taxon>Kitasatosporales</taxon>
        <taxon>Streptomycetaceae</taxon>
        <taxon>Streptantibioticus</taxon>
    </lineage>
</organism>
<gene>
    <name evidence="3" type="ORF">POF43_023210</name>
    <name evidence="4" type="ORF">POF50_025310</name>
</gene>
<evidence type="ECO:0000256" key="2">
    <source>
        <dbReference type="SAM" id="Phobius"/>
    </source>
</evidence>
<feature type="region of interest" description="Disordered" evidence="1">
    <location>
        <begin position="1"/>
        <end position="31"/>
    </location>
</feature>
<protein>
    <submittedName>
        <fullName evidence="4">DUF3618 domain-containing protein</fullName>
    </submittedName>
</protein>
<dbReference type="AlphaFoldDB" id="A0AA90HBK1"/>
<evidence type="ECO:0000313" key="4">
    <source>
        <dbReference type="EMBL" id="MDI5972620.1"/>
    </source>
</evidence>
<reference evidence="4 5" key="1">
    <citation type="submission" date="2023-05" db="EMBL/GenBank/DDBJ databases">
        <title>Streptantibioticus silvisoli sp. nov., acidotolerant actinomycetes 1 from pine litter.</title>
        <authorList>
            <person name="Swiecimska M."/>
            <person name="Golinska P."/>
            <person name="Sangal V."/>
            <person name="Wachnowicz B."/>
            <person name="Goodfellow M."/>
        </authorList>
    </citation>
    <scope>NUCLEOTIDE SEQUENCE</scope>
    <source>
        <strain evidence="4">SL13</strain>
        <strain evidence="3 5">SL54</strain>
    </source>
</reference>
<name>A0AA90HBK1_9ACTN</name>
<evidence type="ECO:0000256" key="1">
    <source>
        <dbReference type="SAM" id="MobiDB-lite"/>
    </source>
</evidence>
<evidence type="ECO:0000313" key="5">
    <source>
        <dbReference type="Proteomes" id="UP001156398"/>
    </source>
</evidence>
<keyword evidence="2" id="KW-0812">Transmembrane</keyword>
<sequence>MKDDSQGHAPAAAPTGVPEGEEYSGDDPQALRAQVERTRARLGDTVEQLAGKADVKAMARGKAAEVKDRAAHAGELAREKLAGAGPVPLIAAGAVLTAGTAGAMVYRHRHGGGR</sequence>
<comment type="caution">
    <text evidence="4">The sequence shown here is derived from an EMBL/GenBank/DDBJ whole genome shotgun (WGS) entry which is preliminary data.</text>
</comment>
<dbReference type="EMBL" id="JABXJJ020000034">
    <property type="protein sequence ID" value="MDI5972620.1"/>
    <property type="molecule type" value="Genomic_DNA"/>
</dbReference>
<keyword evidence="5" id="KW-1185">Reference proteome</keyword>
<dbReference type="InterPro" id="IPR022062">
    <property type="entry name" value="DUF3618"/>
</dbReference>
<dbReference type="EMBL" id="JAAGKO020000038">
    <property type="protein sequence ID" value="MDI5965599.1"/>
    <property type="molecule type" value="Genomic_DNA"/>
</dbReference>
<keyword evidence="2" id="KW-0472">Membrane</keyword>
<evidence type="ECO:0000313" key="3">
    <source>
        <dbReference type="EMBL" id="MDI5965599.1"/>
    </source>
</evidence>